<dbReference type="RefSeq" id="XP_018251781.1">
    <property type="nucleotide sequence ID" value="XM_018392243.1"/>
</dbReference>
<reference evidence="2" key="2">
    <citation type="journal article" date="2010" name="Nature">
        <title>Comparative genomics reveals mobile pathogenicity chromosomes in Fusarium.</title>
        <authorList>
            <person name="Ma L.J."/>
            <person name="van der Does H.C."/>
            <person name="Borkovich K.A."/>
            <person name="Coleman J.J."/>
            <person name="Daboussi M.J."/>
            <person name="Di Pietro A."/>
            <person name="Dufresne M."/>
            <person name="Freitag M."/>
            <person name="Grabherr M."/>
            <person name="Henrissat B."/>
            <person name="Houterman P.M."/>
            <person name="Kang S."/>
            <person name="Shim W.B."/>
            <person name="Woloshuk C."/>
            <person name="Xie X."/>
            <person name="Xu J.R."/>
            <person name="Antoniw J."/>
            <person name="Baker S.E."/>
            <person name="Bluhm B.H."/>
            <person name="Breakspear A."/>
            <person name="Brown D.W."/>
            <person name="Butchko R.A."/>
            <person name="Chapman S."/>
            <person name="Coulson R."/>
            <person name="Coutinho P.M."/>
            <person name="Danchin E.G."/>
            <person name="Diener A."/>
            <person name="Gale L.R."/>
            <person name="Gardiner D.M."/>
            <person name="Goff S."/>
            <person name="Hammond-Kosack K.E."/>
            <person name="Hilburn K."/>
            <person name="Hua-Van A."/>
            <person name="Jonkers W."/>
            <person name="Kazan K."/>
            <person name="Kodira C.D."/>
            <person name="Koehrsen M."/>
            <person name="Kumar L."/>
            <person name="Lee Y.H."/>
            <person name="Li L."/>
            <person name="Manners J.M."/>
            <person name="Miranda-Saavedra D."/>
            <person name="Mukherjee M."/>
            <person name="Park G."/>
            <person name="Park J."/>
            <person name="Park S.Y."/>
            <person name="Proctor R.H."/>
            <person name="Regev A."/>
            <person name="Ruiz-Roldan M.C."/>
            <person name="Sain D."/>
            <person name="Sakthikumar S."/>
            <person name="Sykes S."/>
            <person name="Schwartz D.C."/>
            <person name="Turgeon B.G."/>
            <person name="Wapinski I."/>
            <person name="Yoder O."/>
            <person name="Young S."/>
            <person name="Zeng Q."/>
            <person name="Zhou S."/>
            <person name="Galagan J."/>
            <person name="Cuomo C.A."/>
            <person name="Kistler H.C."/>
            <person name="Rep M."/>
        </authorList>
    </citation>
    <scope>NUCLEOTIDE SEQUENCE [LARGE SCALE GENOMIC DNA]</scope>
    <source>
        <strain evidence="2">4287</strain>
    </source>
</reference>
<organism evidence="2 3">
    <name type="scientific">Fusarium oxysporum f. sp. lycopersici (strain 4287 / CBS 123668 / FGSC 9935 / NRRL 34936)</name>
    <name type="common">Fusarium vascular wilt of tomato</name>
    <dbReference type="NCBI Taxonomy" id="426428"/>
    <lineage>
        <taxon>Eukaryota</taxon>
        <taxon>Fungi</taxon>
        <taxon>Dikarya</taxon>
        <taxon>Ascomycota</taxon>
        <taxon>Pezizomycotina</taxon>
        <taxon>Sordariomycetes</taxon>
        <taxon>Hypocreomycetidae</taxon>
        <taxon>Hypocreales</taxon>
        <taxon>Nectriaceae</taxon>
        <taxon>Fusarium</taxon>
        <taxon>Fusarium oxysporum species complex</taxon>
    </lineage>
</organism>
<dbReference type="Proteomes" id="UP000009097">
    <property type="component" value="Unassembled WGS sequence"/>
</dbReference>
<dbReference type="AlphaFoldDB" id="A0A0J9VSK5"/>
<dbReference type="EMBL" id="DS231713">
    <property type="protein sequence ID" value="KNB13736.1"/>
    <property type="molecule type" value="Genomic_DNA"/>
</dbReference>
<dbReference type="Pfam" id="PF25540">
    <property type="entry name" value="DUF7923"/>
    <property type="match status" value="2"/>
</dbReference>
<evidence type="ECO:0000313" key="3">
    <source>
        <dbReference type="Proteomes" id="UP000009097"/>
    </source>
</evidence>
<dbReference type="KEGG" id="fox:FOXG_12452"/>
<feature type="domain" description="DUF7923" evidence="1">
    <location>
        <begin position="76"/>
        <end position="195"/>
    </location>
</feature>
<gene>
    <name evidence="2" type="ORF">FOXG_12452</name>
</gene>
<evidence type="ECO:0000313" key="2">
    <source>
        <dbReference type="EMBL" id="KNB13736.1"/>
    </source>
</evidence>
<accession>A0A0J9VSK5</accession>
<proteinExistence type="predicted"/>
<feature type="domain" description="DUF7923" evidence="1">
    <location>
        <begin position="222"/>
        <end position="291"/>
    </location>
</feature>
<sequence>METGLEIYRGRFADIRAGLAGEVDRGMVLIEELMKELECTKAALTQTKLDLDNECDARRRLQQEVQEGREWKERQGRRPFVVALIDADADGYVFHDNFITSGAKGGKEAADALLAALQQYVRKVTGEPSRMDILVRAFANVSGLGAALERDGRLRDAGQLRAFASGFSSRQAFFDFVDVGPGKERADLKVRGKTHRFHILLVLFPLLSPLASDLYSNSSAIIIEGIEFFLDSFQCKHLVLACGHDSGYEPVLGQFVGDKQVAERITLLEGSPFPAAIRDLGLKTTQFSSIFNKVRQPPVLGGRGVTSTMGGPLAHRDNVGRLMAVSGNPLTGYHNPQVQSDRLGPVLTDQGGRRFDRPLQVNPVVVERIKKGSLCYFLFLRGNCVSPKCGRNHVHRSLTDEEFDALWWLARQGRCHQNRKADRDPGNDCSDARCVYGHRSGENTHVGREV</sequence>
<evidence type="ECO:0000259" key="1">
    <source>
        <dbReference type="Pfam" id="PF25540"/>
    </source>
</evidence>
<reference evidence="2" key="1">
    <citation type="submission" date="2007-04" db="EMBL/GenBank/DDBJ databases">
        <authorList>
            <consortium name="The Broad Institute Genome Sequencing Platform"/>
            <person name="Birren B."/>
            <person name="Lander E."/>
            <person name="Galagan J."/>
            <person name="Nusbaum C."/>
            <person name="Devon K."/>
            <person name="Ma L.-J."/>
            <person name="Jaffe D."/>
            <person name="Butler J."/>
            <person name="Alvarez P."/>
            <person name="Gnerre S."/>
            <person name="Grabherr M."/>
            <person name="Kleber M."/>
            <person name="Mauceli E."/>
            <person name="Brockman W."/>
            <person name="MacCallum I.A."/>
            <person name="Young S."/>
            <person name="LaButti K."/>
            <person name="DeCaprio D."/>
            <person name="Crawford M."/>
            <person name="Koehrsen M."/>
            <person name="Engels R."/>
            <person name="Montgomery P."/>
            <person name="Pearson M."/>
            <person name="Howarth C."/>
            <person name="Larson L."/>
            <person name="White J."/>
            <person name="O'Leary S."/>
            <person name="Kodira C."/>
            <person name="Zeng Q."/>
            <person name="Yandava C."/>
            <person name="Alvarado L."/>
            <person name="Kistler C."/>
            <person name="Shim W.-B."/>
            <person name="Kang S."/>
            <person name="Woloshuk C."/>
        </authorList>
    </citation>
    <scope>NUCLEOTIDE SEQUENCE</scope>
    <source>
        <strain evidence="2">4287</strain>
    </source>
</reference>
<dbReference type="InterPro" id="IPR057683">
    <property type="entry name" value="DUF7923"/>
</dbReference>
<name>A0A0J9VSK5_FUSO4</name>
<dbReference type="GeneID" id="28953786"/>
<protein>
    <recommendedName>
        <fullName evidence="1">DUF7923 domain-containing protein</fullName>
    </recommendedName>
</protein>
<dbReference type="OrthoDB" id="2270193at2759"/>
<dbReference type="VEuPathDB" id="FungiDB:FOXG_12452"/>
<dbReference type="PANTHER" id="PTHR37543:SF1">
    <property type="entry name" value="CCCH ZINC FINGER DNA BINDING PROTEIN (AFU_ORTHOLOGUE AFUA_5G12760)"/>
    <property type="match status" value="1"/>
</dbReference>
<dbReference type="PANTHER" id="PTHR37543">
    <property type="entry name" value="CCCH ZINC FINGER DNA BINDING PROTEIN (AFU_ORTHOLOGUE AFUA_5G12760)"/>
    <property type="match status" value="1"/>
</dbReference>